<dbReference type="Proteomes" id="UP000616885">
    <property type="component" value="Unassembled WGS sequence"/>
</dbReference>
<feature type="transmembrane region" description="Helical" evidence="8">
    <location>
        <begin position="217"/>
        <end position="237"/>
    </location>
</feature>
<comment type="caution">
    <text evidence="10">The sequence shown here is derived from an EMBL/GenBank/DDBJ whole genome shotgun (WGS) entry which is preliminary data.</text>
</comment>
<dbReference type="GO" id="GO:0022857">
    <property type="term" value="F:transmembrane transporter activity"/>
    <property type="evidence" value="ECO:0007669"/>
    <property type="project" value="InterPro"/>
</dbReference>
<accession>A0A8H7K749</accession>
<evidence type="ECO:0000256" key="2">
    <source>
        <dbReference type="ARBA" id="ARBA00022448"/>
    </source>
</evidence>
<dbReference type="PANTHER" id="PTHR43791">
    <property type="entry name" value="PERMEASE-RELATED"/>
    <property type="match status" value="1"/>
</dbReference>
<evidence type="ECO:0000256" key="7">
    <source>
        <dbReference type="SAM" id="MobiDB-lite"/>
    </source>
</evidence>
<sequence length="504" mass="56599">MSQDVEKKLSELQTSSVKEEPLKDVDQAYQFAKEHCAGPLSDEDDRRILRKIDFHLLPLMVITYTLNFMDKNALSYSANFGLIDDNHLVGNQYSWASGSIFYLAYMVSQPVVARLVVRFPVGRFVAFATILWGAVLMTLPASRSFAALMTIRALLGCLESCINPAFIIISSQWWKREEQPMRITCWYLGNSIGQVCGGLLGYGIAHINSSSVPNWSWFFIIFGAITIVYGSFLVYYLPDSPMNARWLSEEDRAMAIERVRSNRTGIDTNVWKWSQFKECITDIPCWLLVATFFLDDIPAGGVASFGSIVVKGFGYSTLYSTLLLCPLGVIQAICLLFGGWMTSRFKNIRTWLIAGCQIPALIGAVLLYTLPRSNQRGLLGSYYIVQTHGIVGTLTMSLVSSNFAGYTKKATASAMMYIAFCVGQVVAPQLFLSSEAPVYETAFRASFICFALCIVATIVLRYYLIWENKRRDRLALTETVPATEGEEFLDLTDKEQKHVFRYVL</sequence>
<evidence type="ECO:0000259" key="9">
    <source>
        <dbReference type="PROSITE" id="PS50850"/>
    </source>
</evidence>
<feature type="region of interest" description="Disordered" evidence="7">
    <location>
        <begin position="1"/>
        <end position="21"/>
    </location>
</feature>
<dbReference type="InterPro" id="IPR036259">
    <property type="entry name" value="MFS_trans_sf"/>
</dbReference>
<evidence type="ECO:0000313" key="10">
    <source>
        <dbReference type="EMBL" id="KAF9743234.1"/>
    </source>
</evidence>
<feature type="transmembrane region" description="Helical" evidence="8">
    <location>
        <begin position="153"/>
        <end position="174"/>
    </location>
</feature>
<evidence type="ECO:0000256" key="3">
    <source>
        <dbReference type="ARBA" id="ARBA00022692"/>
    </source>
</evidence>
<protein>
    <recommendedName>
        <fullName evidence="9">Major facilitator superfamily (MFS) profile domain-containing protein</fullName>
    </recommendedName>
</protein>
<evidence type="ECO:0000256" key="5">
    <source>
        <dbReference type="ARBA" id="ARBA00023136"/>
    </source>
</evidence>
<name>A0A8H7K749_BIOOC</name>
<proteinExistence type="inferred from homology"/>
<evidence type="ECO:0000256" key="4">
    <source>
        <dbReference type="ARBA" id="ARBA00022989"/>
    </source>
</evidence>
<organism evidence="10 11">
    <name type="scientific">Bionectria ochroleuca</name>
    <name type="common">Gliocladium roseum</name>
    <dbReference type="NCBI Taxonomy" id="29856"/>
    <lineage>
        <taxon>Eukaryota</taxon>
        <taxon>Fungi</taxon>
        <taxon>Dikarya</taxon>
        <taxon>Ascomycota</taxon>
        <taxon>Pezizomycotina</taxon>
        <taxon>Sordariomycetes</taxon>
        <taxon>Hypocreomycetidae</taxon>
        <taxon>Hypocreales</taxon>
        <taxon>Bionectriaceae</taxon>
        <taxon>Clonostachys</taxon>
    </lineage>
</organism>
<evidence type="ECO:0000256" key="1">
    <source>
        <dbReference type="ARBA" id="ARBA00004141"/>
    </source>
</evidence>
<dbReference type="Gene3D" id="1.20.1250.20">
    <property type="entry name" value="MFS general substrate transporter like domains"/>
    <property type="match status" value="2"/>
</dbReference>
<dbReference type="Pfam" id="PF07690">
    <property type="entry name" value="MFS_1"/>
    <property type="match status" value="1"/>
</dbReference>
<dbReference type="AlphaFoldDB" id="A0A8H7K749"/>
<feature type="transmembrane region" description="Helical" evidence="8">
    <location>
        <begin position="350"/>
        <end position="370"/>
    </location>
</feature>
<reference evidence="10" key="1">
    <citation type="submission" date="2020-10" db="EMBL/GenBank/DDBJ databases">
        <title>High-Quality Genome Resource of Clonostachys rosea strain S41 by Oxford Nanopore Long-Read Sequencing.</title>
        <authorList>
            <person name="Wang H."/>
        </authorList>
    </citation>
    <scope>NUCLEOTIDE SEQUENCE</scope>
    <source>
        <strain evidence="10">S41</strain>
    </source>
</reference>
<dbReference type="InterPro" id="IPR020846">
    <property type="entry name" value="MFS_dom"/>
</dbReference>
<dbReference type="EMBL" id="JADCTT010000018">
    <property type="protein sequence ID" value="KAF9743234.1"/>
    <property type="molecule type" value="Genomic_DNA"/>
</dbReference>
<keyword evidence="4 8" id="KW-1133">Transmembrane helix</keyword>
<dbReference type="GO" id="GO:0016020">
    <property type="term" value="C:membrane"/>
    <property type="evidence" value="ECO:0007669"/>
    <property type="project" value="UniProtKB-SubCell"/>
</dbReference>
<evidence type="ECO:0000256" key="6">
    <source>
        <dbReference type="ARBA" id="ARBA00037968"/>
    </source>
</evidence>
<dbReference type="InterPro" id="IPR011701">
    <property type="entry name" value="MFS"/>
</dbReference>
<keyword evidence="3 8" id="KW-0812">Transmembrane</keyword>
<dbReference type="SUPFAM" id="SSF103473">
    <property type="entry name" value="MFS general substrate transporter"/>
    <property type="match status" value="1"/>
</dbReference>
<gene>
    <name evidence="10" type="ORF">IM811_006890</name>
</gene>
<feature type="transmembrane region" description="Helical" evidence="8">
    <location>
        <begin position="316"/>
        <end position="338"/>
    </location>
</feature>
<keyword evidence="5 8" id="KW-0472">Membrane</keyword>
<keyword evidence="2" id="KW-0813">Transport</keyword>
<dbReference type="FunFam" id="1.20.1250.20:FF:000064">
    <property type="entry name" value="MFS allantoate transporter"/>
    <property type="match status" value="1"/>
</dbReference>
<feature type="transmembrane region" description="Helical" evidence="8">
    <location>
        <begin position="186"/>
        <end position="205"/>
    </location>
</feature>
<feature type="domain" description="Major facilitator superfamily (MFS) profile" evidence="9">
    <location>
        <begin position="56"/>
        <end position="469"/>
    </location>
</feature>
<dbReference type="PROSITE" id="PS50850">
    <property type="entry name" value="MFS"/>
    <property type="match status" value="1"/>
</dbReference>
<comment type="similarity">
    <text evidence="6">Belongs to the major facilitator superfamily. Allantoate permease family.</text>
</comment>
<feature type="transmembrane region" description="Helical" evidence="8">
    <location>
        <begin position="443"/>
        <end position="464"/>
    </location>
</feature>
<feature type="transmembrane region" description="Helical" evidence="8">
    <location>
        <begin position="285"/>
        <end position="310"/>
    </location>
</feature>
<feature type="compositionally biased region" description="Basic and acidic residues" evidence="7">
    <location>
        <begin position="1"/>
        <end position="10"/>
    </location>
</feature>
<feature type="transmembrane region" description="Helical" evidence="8">
    <location>
        <begin position="124"/>
        <end position="141"/>
    </location>
</feature>
<evidence type="ECO:0000256" key="8">
    <source>
        <dbReference type="SAM" id="Phobius"/>
    </source>
</evidence>
<evidence type="ECO:0000313" key="11">
    <source>
        <dbReference type="Proteomes" id="UP000616885"/>
    </source>
</evidence>
<comment type="subcellular location">
    <subcellularLocation>
        <location evidence="1">Membrane</location>
        <topology evidence="1">Multi-pass membrane protein</topology>
    </subcellularLocation>
</comment>
<dbReference type="PANTHER" id="PTHR43791:SF70">
    <property type="entry name" value="MAJOR FACILITATOR SUPERFAMILY (MFS) PROFILE DOMAIN-CONTAINING PROTEIN"/>
    <property type="match status" value="1"/>
</dbReference>
<feature type="transmembrane region" description="Helical" evidence="8">
    <location>
        <begin position="412"/>
        <end position="431"/>
    </location>
</feature>
<feature type="transmembrane region" description="Helical" evidence="8">
    <location>
        <begin position="382"/>
        <end position="400"/>
    </location>
</feature>